<feature type="transmembrane region" description="Helical" evidence="7">
    <location>
        <begin position="173"/>
        <end position="197"/>
    </location>
</feature>
<keyword evidence="6 7" id="KW-0472">Membrane</keyword>
<dbReference type="InterPro" id="IPR051393">
    <property type="entry name" value="ABC_transporter_permease"/>
</dbReference>
<evidence type="ECO:0000256" key="7">
    <source>
        <dbReference type="RuleBase" id="RU363032"/>
    </source>
</evidence>
<gene>
    <name evidence="9" type="ORF">GQ466_19150</name>
</gene>
<evidence type="ECO:0000313" key="10">
    <source>
        <dbReference type="Proteomes" id="UP000431901"/>
    </source>
</evidence>
<feature type="transmembrane region" description="Helical" evidence="7">
    <location>
        <begin position="231"/>
        <end position="250"/>
    </location>
</feature>
<feature type="transmembrane region" description="Helical" evidence="7">
    <location>
        <begin position="24"/>
        <end position="47"/>
    </location>
</feature>
<feature type="transmembrane region" description="Helical" evidence="7">
    <location>
        <begin position="282"/>
        <end position="300"/>
    </location>
</feature>
<evidence type="ECO:0000256" key="1">
    <source>
        <dbReference type="ARBA" id="ARBA00004651"/>
    </source>
</evidence>
<dbReference type="EMBL" id="WUTW01000003">
    <property type="protein sequence ID" value="MXQ66140.1"/>
    <property type="molecule type" value="Genomic_DNA"/>
</dbReference>
<reference evidence="9 10" key="1">
    <citation type="submission" date="2019-12" db="EMBL/GenBank/DDBJ databases">
        <title>Nocardia macrotermitis sp. nov. and Nocardia aurantia sp. nov., isolated from the gut of the fungus growing-termite Macrotermes natalensis.</title>
        <authorList>
            <person name="Christine B."/>
            <person name="Rene B."/>
        </authorList>
    </citation>
    <scope>NUCLEOTIDE SEQUENCE [LARGE SCALE GENOMIC DNA]</scope>
    <source>
        <strain evidence="9 10">DSM 102126</strain>
    </source>
</reference>
<evidence type="ECO:0000256" key="5">
    <source>
        <dbReference type="ARBA" id="ARBA00022989"/>
    </source>
</evidence>
<name>A0A6I4WBG1_9ACTN</name>
<proteinExistence type="inferred from homology"/>
<dbReference type="PROSITE" id="PS50928">
    <property type="entry name" value="ABC_TM1"/>
    <property type="match status" value="1"/>
</dbReference>
<dbReference type="GO" id="GO:0055085">
    <property type="term" value="P:transmembrane transport"/>
    <property type="evidence" value="ECO:0007669"/>
    <property type="project" value="InterPro"/>
</dbReference>
<feature type="transmembrane region" description="Helical" evidence="7">
    <location>
        <begin position="122"/>
        <end position="142"/>
    </location>
</feature>
<dbReference type="InterPro" id="IPR000515">
    <property type="entry name" value="MetI-like"/>
</dbReference>
<evidence type="ECO:0000313" key="9">
    <source>
        <dbReference type="EMBL" id="MXQ66140.1"/>
    </source>
</evidence>
<dbReference type="AlphaFoldDB" id="A0A6I4WBG1"/>
<dbReference type="PANTHER" id="PTHR30193">
    <property type="entry name" value="ABC TRANSPORTER PERMEASE PROTEIN"/>
    <property type="match status" value="1"/>
</dbReference>
<dbReference type="SUPFAM" id="SSF161098">
    <property type="entry name" value="MetI-like"/>
    <property type="match status" value="1"/>
</dbReference>
<dbReference type="Pfam" id="PF00528">
    <property type="entry name" value="BPD_transp_1"/>
    <property type="match status" value="1"/>
</dbReference>
<keyword evidence="2 7" id="KW-0813">Transport</keyword>
<keyword evidence="3" id="KW-1003">Cell membrane</keyword>
<sequence length="310" mass="33659">MDGVTKAGRGASSRPARLPGLRRALAPLPWLAPSLLLVGAVVLWPVVEMVRTSLLDISSSGTTLGGAGTSNYTDLFDEPDLWPVLGRTLLWVAGVVVAATVLSLALGQLLHARFPGRRAVRWAVIVPWAASVLMTALIWRWMLDNDSGVINRVLLDLGVLDKPVNWLAHPAQALLWMMGVAVFVTLPFTSFVILAGLQSIPDDVYEAARVDGASAWTTYFRITLPLLRPSLLIGTIVNVINVFNNFPIIWSMTQGGPGHATDITTTFTYKIAFFDKHVGESAAMAVVNFLLILLMVLLYLRAVRRPGARA</sequence>
<comment type="subcellular location">
    <subcellularLocation>
        <location evidence="1 7">Cell membrane</location>
        <topology evidence="1 7">Multi-pass membrane protein</topology>
    </subcellularLocation>
</comment>
<keyword evidence="10" id="KW-1185">Reference proteome</keyword>
<keyword evidence="4 7" id="KW-0812">Transmembrane</keyword>
<evidence type="ECO:0000256" key="3">
    <source>
        <dbReference type="ARBA" id="ARBA00022475"/>
    </source>
</evidence>
<evidence type="ECO:0000256" key="6">
    <source>
        <dbReference type="ARBA" id="ARBA00023136"/>
    </source>
</evidence>
<comment type="caution">
    <text evidence="9">The sequence shown here is derived from an EMBL/GenBank/DDBJ whole genome shotgun (WGS) entry which is preliminary data.</text>
</comment>
<dbReference type="CDD" id="cd06261">
    <property type="entry name" value="TM_PBP2"/>
    <property type="match status" value="1"/>
</dbReference>
<evidence type="ECO:0000256" key="2">
    <source>
        <dbReference type="ARBA" id="ARBA00022448"/>
    </source>
</evidence>
<feature type="transmembrane region" description="Helical" evidence="7">
    <location>
        <begin position="89"/>
        <end position="110"/>
    </location>
</feature>
<accession>A0A6I4WBG1</accession>
<comment type="similarity">
    <text evidence="7">Belongs to the binding-protein-dependent transport system permease family.</text>
</comment>
<protein>
    <submittedName>
        <fullName evidence="9">ABC transporter permease subunit</fullName>
    </submittedName>
</protein>
<dbReference type="Gene3D" id="1.10.3720.10">
    <property type="entry name" value="MetI-like"/>
    <property type="match status" value="1"/>
</dbReference>
<dbReference type="InterPro" id="IPR035906">
    <property type="entry name" value="MetI-like_sf"/>
</dbReference>
<dbReference type="OrthoDB" id="34224at2"/>
<dbReference type="RefSeq" id="WP_161104324.1">
    <property type="nucleotide sequence ID" value="NZ_JBHLYI010000004.1"/>
</dbReference>
<evidence type="ECO:0000259" key="8">
    <source>
        <dbReference type="PROSITE" id="PS50928"/>
    </source>
</evidence>
<dbReference type="Proteomes" id="UP000431901">
    <property type="component" value="Unassembled WGS sequence"/>
</dbReference>
<feature type="domain" description="ABC transmembrane type-1" evidence="8">
    <location>
        <begin position="85"/>
        <end position="299"/>
    </location>
</feature>
<organism evidence="9 10">
    <name type="scientific">Actinomadura rayongensis</name>
    <dbReference type="NCBI Taxonomy" id="1429076"/>
    <lineage>
        <taxon>Bacteria</taxon>
        <taxon>Bacillati</taxon>
        <taxon>Actinomycetota</taxon>
        <taxon>Actinomycetes</taxon>
        <taxon>Streptosporangiales</taxon>
        <taxon>Thermomonosporaceae</taxon>
        <taxon>Actinomadura</taxon>
    </lineage>
</organism>
<dbReference type="PANTHER" id="PTHR30193:SF41">
    <property type="entry name" value="DIACETYLCHITOBIOSE UPTAKE SYSTEM PERMEASE PROTEIN NGCF"/>
    <property type="match status" value="1"/>
</dbReference>
<evidence type="ECO:0000256" key="4">
    <source>
        <dbReference type="ARBA" id="ARBA00022692"/>
    </source>
</evidence>
<dbReference type="GO" id="GO:0005886">
    <property type="term" value="C:plasma membrane"/>
    <property type="evidence" value="ECO:0007669"/>
    <property type="project" value="UniProtKB-SubCell"/>
</dbReference>
<keyword evidence="5 7" id="KW-1133">Transmembrane helix</keyword>